<feature type="domain" description="Penicillin-binding protein OB-like" evidence="32">
    <location>
        <begin position="339"/>
        <end position="447"/>
    </location>
</feature>
<evidence type="ECO:0000256" key="18">
    <source>
        <dbReference type="ARBA" id="ARBA00022984"/>
    </source>
</evidence>
<dbReference type="GO" id="GO:0009252">
    <property type="term" value="P:peptidoglycan biosynthetic process"/>
    <property type="evidence" value="ECO:0007669"/>
    <property type="project" value="UniProtKB-UniPathway"/>
</dbReference>
<dbReference type="FunFam" id="1.10.3810.10:FF:000003">
    <property type="entry name" value="Penicillin-binding protein 1a"/>
    <property type="match status" value="1"/>
</dbReference>
<evidence type="ECO:0000313" key="33">
    <source>
        <dbReference type="EMBL" id="ENY73146.1"/>
    </source>
</evidence>
<keyword evidence="20 29" id="KW-0472">Membrane</keyword>
<dbReference type="Pfam" id="PF00905">
    <property type="entry name" value="Transpeptidase"/>
    <property type="match status" value="1"/>
</dbReference>
<gene>
    <name evidence="33" type="ORF">G114_04253</name>
</gene>
<evidence type="ECO:0000256" key="9">
    <source>
        <dbReference type="ARBA" id="ARBA00022519"/>
    </source>
</evidence>
<dbReference type="GO" id="GO:0071555">
    <property type="term" value="P:cell wall organization"/>
    <property type="evidence" value="ECO:0007669"/>
    <property type="project" value="UniProtKB-KW"/>
</dbReference>
<dbReference type="PANTHER" id="PTHR32282:SF27">
    <property type="entry name" value="PENICILLIN-BINDING PROTEIN 1A"/>
    <property type="match status" value="1"/>
</dbReference>
<dbReference type="PATRIC" id="fig|1268237.3.peg.838"/>
<feature type="region of interest" description="Disordered" evidence="28">
    <location>
        <begin position="799"/>
        <end position="842"/>
    </location>
</feature>
<keyword evidence="15" id="KW-0378">Hydrolase</keyword>
<comment type="similarity">
    <text evidence="4">In the C-terminal section; belongs to the transpeptidase family.</text>
</comment>
<feature type="domain" description="Glycosyl transferase family 51" evidence="31">
    <location>
        <begin position="78"/>
        <end position="252"/>
    </location>
</feature>
<evidence type="ECO:0000256" key="13">
    <source>
        <dbReference type="ARBA" id="ARBA00022679"/>
    </source>
</evidence>
<evidence type="ECO:0000256" key="11">
    <source>
        <dbReference type="ARBA" id="ARBA00022670"/>
    </source>
</evidence>
<evidence type="ECO:0000259" key="30">
    <source>
        <dbReference type="Pfam" id="PF00905"/>
    </source>
</evidence>
<dbReference type="InterPro" id="IPR012338">
    <property type="entry name" value="Beta-lactam/transpept-like"/>
</dbReference>
<comment type="pathway">
    <text evidence="3">Cell wall biogenesis; peptidoglycan biosynthesis.</text>
</comment>
<keyword evidence="10" id="KW-0121">Carboxypeptidase</keyword>
<dbReference type="GO" id="GO:0046677">
    <property type="term" value="P:response to antibiotic"/>
    <property type="evidence" value="ECO:0007669"/>
    <property type="project" value="UniProtKB-KW"/>
</dbReference>
<keyword evidence="22" id="KW-0511">Multifunctional enzyme</keyword>
<evidence type="ECO:0000256" key="14">
    <source>
        <dbReference type="ARBA" id="ARBA00022692"/>
    </source>
</evidence>
<evidence type="ECO:0000256" key="28">
    <source>
        <dbReference type="SAM" id="MobiDB-lite"/>
    </source>
</evidence>
<feature type="transmembrane region" description="Helical" evidence="29">
    <location>
        <begin position="26"/>
        <end position="52"/>
    </location>
</feature>
<keyword evidence="9" id="KW-0997">Cell inner membrane</keyword>
<evidence type="ECO:0000256" key="25">
    <source>
        <dbReference type="ARBA" id="ARBA00044770"/>
    </source>
</evidence>
<dbReference type="UniPathway" id="UPA00219"/>
<keyword evidence="16" id="KW-0133">Cell shape</keyword>
<comment type="catalytic activity">
    <reaction evidence="26">
        <text>[GlcNAc-(1-&gt;4)-Mur2Ac(oyl-L-Ala-gamma-D-Glu-L-Lys-D-Ala-D-Ala)](n)-di-trans,octa-cis-undecaprenyl diphosphate + beta-D-GlcNAc-(1-&gt;4)-Mur2Ac(oyl-L-Ala-gamma-D-Glu-L-Lys-D-Ala-D-Ala)-di-trans,octa-cis-undecaprenyl diphosphate = [GlcNAc-(1-&gt;4)-Mur2Ac(oyl-L-Ala-gamma-D-Glu-L-Lys-D-Ala-D-Ala)](n+1)-di-trans,octa-cis-undecaprenyl diphosphate + di-trans,octa-cis-undecaprenyl diphosphate + H(+)</text>
        <dbReference type="Rhea" id="RHEA:23708"/>
        <dbReference type="Rhea" id="RHEA-COMP:9602"/>
        <dbReference type="Rhea" id="RHEA-COMP:9603"/>
        <dbReference type="ChEBI" id="CHEBI:15378"/>
        <dbReference type="ChEBI" id="CHEBI:58405"/>
        <dbReference type="ChEBI" id="CHEBI:60033"/>
        <dbReference type="ChEBI" id="CHEBI:78435"/>
        <dbReference type="EC" id="2.4.99.28"/>
    </reaction>
</comment>
<keyword evidence="23" id="KW-0961">Cell wall biogenesis/degradation</keyword>
<sequence length="842" mass="92370">MPPQNGYTLRPLAKFKTIGSYFMLKWLVRLLFAGMLCAVLGAASLLGIYFYIKPQLPDVSSLKDVQLATPMRVYSRDGELISQYGEVRRIPLKLNEIPQQMIDAVLATEDARFYEHPGIDPIGILRAALAVAASGHASQGASTITQQVARNFFLSNEKTIIRKVKEIFLAWRIEQSLSKDEILELYLNKIPLGYRAFGVGAAAQVYFGKSVSELSLDQIAIIAGLPKAPSLLNPIRSPQRAFDRRNVVLGRMLDTGKITQAQYDEYSQKPVVARYHGAELTLYAPYLGEMVRQKMVEQFGEDAYTMGLHVYTTVDSKRQQAARDALLTGLFDYDMRHGYRGPEKQLWQHGETAWEYQQITDYLSKQPSYSPLIPAVVTELGDRTAQVILKFGKQGELDWNAIKWARPFINDSRMGQAPRSARDVLKVGAQIWVREQGERLILGQVPDANAALVALNPHDGAVEGLVGGFSFELSKFNRVEQARRQIGSNIKPFLYATALEQGYTLASLINDAPINQWDPSSGKAWQPKNSPPVYEGPLPLRMGLAKSKNVMSVRLLRAIGINTFVDGLSRFGFPRDQLAPYEPLALGAAEFTPLEVVRGYAAFANGGHLVTPYFIQKVEDNSGNLLFENKTAIACVDCAVSDSVSAPIEGDQAPQAVGLPAQCAPVADQACAPRAISPQSAFLIADTLKTAIWGGDGWRGTGWRAAVELKRRDIAGKTGTTNEARDLWFSGFTPGMVATAWIGFDNHQRSLGAGAFGGNTAQPIWIDFMKVALKGMPEQEYIKPADIVSLAVDNESGLLSHGGPGSHSEYFKQGTEPTRYAEPVGSGDPLEGGESISTDDIF</sequence>
<evidence type="ECO:0000256" key="7">
    <source>
        <dbReference type="ARBA" id="ARBA00018638"/>
    </source>
</evidence>
<evidence type="ECO:0000256" key="10">
    <source>
        <dbReference type="ARBA" id="ARBA00022645"/>
    </source>
</evidence>
<evidence type="ECO:0000256" key="5">
    <source>
        <dbReference type="ARBA" id="ARBA00007739"/>
    </source>
</evidence>
<evidence type="ECO:0000259" key="31">
    <source>
        <dbReference type="Pfam" id="PF00912"/>
    </source>
</evidence>
<evidence type="ECO:0000256" key="4">
    <source>
        <dbReference type="ARBA" id="ARBA00007090"/>
    </source>
</evidence>
<comment type="caution">
    <text evidence="33">The sequence shown here is derived from an EMBL/GenBank/DDBJ whole genome shotgun (WGS) entry which is preliminary data.</text>
</comment>
<keyword evidence="34" id="KW-1185">Reference proteome</keyword>
<dbReference type="InterPro" id="IPR001460">
    <property type="entry name" value="PCN-bd_Tpept"/>
</dbReference>
<organism evidence="33 34">
    <name type="scientific">Aeromonas diversa CDC 2478-85</name>
    <dbReference type="NCBI Taxonomy" id="1268237"/>
    <lineage>
        <taxon>Bacteria</taxon>
        <taxon>Pseudomonadati</taxon>
        <taxon>Pseudomonadota</taxon>
        <taxon>Gammaproteobacteria</taxon>
        <taxon>Aeromonadales</taxon>
        <taxon>Aeromonadaceae</taxon>
        <taxon>Aeromonas</taxon>
    </lineage>
</organism>
<dbReference type="AlphaFoldDB" id="N9VP84"/>
<dbReference type="GO" id="GO:0008360">
    <property type="term" value="P:regulation of cell shape"/>
    <property type="evidence" value="ECO:0007669"/>
    <property type="project" value="UniProtKB-KW"/>
</dbReference>
<accession>N9VP84</accession>
<keyword evidence="14 29" id="KW-0812">Transmembrane</keyword>
<evidence type="ECO:0000256" key="29">
    <source>
        <dbReference type="SAM" id="Phobius"/>
    </source>
</evidence>
<keyword evidence="13" id="KW-0808">Transferase</keyword>
<evidence type="ECO:0000256" key="8">
    <source>
        <dbReference type="ARBA" id="ARBA00022475"/>
    </source>
</evidence>
<comment type="subcellular location">
    <subcellularLocation>
        <location evidence="2">Cell inner membrane</location>
        <topology evidence="2">Single-pass type II membrane protein</topology>
    </subcellularLocation>
</comment>
<dbReference type="InterPro" id="IPR023346">
    <property type="entry name" value="Lysozyme-like_dom_sf"/>
</dbReference>
<keyword evidence="17" id="KW-0735">Signal-anchor</keyword>
<evidence type="ECO:0000256" key="2">
    <source>
        <dbReference type="ARBA" id="ARBA00004249"/>
    </source>
</evidence>
<evidence type="ECO:0000256" key="21">
    <source>
        <dbReference type="ARBA" id="ARBA00023251"/>
    </source>
</evidence>
<dbReference type="GO" id="GO:0009002">
    <property type="term" value="F:serine-type D-Ala-D-Ala carboxypeptidase activity"/>
    <property type="evidence" value="ECO:0007669"/>
    <property type="project" value="UniProtKB-EC"/>
</dbReference>
<evidence type="ECO:0000256" key="22">
    <source>
        <dbReference type="ARBA" id="ARBA00023268"/>
    </source>
</evidence>
<dbReference type="InterPro" id="IPR050396">
    <property type="entry name" value="Glycosyltr_51/Transpeptidase"/>
</dbReference>
<dbReference type="Gene3D" id="3.40.710.10">
    <property type="entry name" value="DD-peptidase/beta-lactamase superfamily"/>
    <property type="match status" value="2"/>
</dbReference>
<keyword evidence="21" id="KW-0046">Antibiotic resistance</keyword>
<comment type="function">
    <text evidence="1">Cell wall formation. Synthesis of cross-linked peptidoglycan from the lipid intermediates. The enzyme has a penicillin-insensitive transglycosylase N-terminal domain (formation of linear glycan strands) and a penicillin-sensitive transpeptidase C-terminal domain (cross-linking of the peptide subunits).</text>
</comment>
<evidence type="ECO:0000256" key="6">
    <source>
        <dbReference type="ARBA" id="ARBA00012448"/>
    </source>
</evidence>
<evidence type="ECO:0000256" key="15">
    <source>
        <dbReference type="ARBA" id="ARBA00022801"/>
    </source>
</evidence>
<dbReference type="InterPro" id="IPR001264">
    <property type="entry name" value="Glyco_trans_51"/>
</dbReference>
<evidence type="ECO:0000256" key="26">
    <source>
        <dbReference type="ARBA" id="ARBA00049902"/>
    </source>
</evidence>
<dbReference type="GO" id="GO:0030288">
    <property type="term" value="C:outer membrane-bounded periplasmic space"/>
    <property type="evidence" value="ECO:0007669"/>
    <property type="project" value="TreeGrafter"/>
</dbReference>
<evidence type="ECO:0000256" key="24">
    <source>
        <dbReference type="ARBA" id="ARBA00034000"/>
    </source>
</evidence>
<dbReference type="GO" id="GO:0005886">
    <property type="term" value="C:plasma membrane"/>
    <property type="evidence" value="ECO:0007669"/>
    <property type="project" value="UniProtKB-SubCell"/>
</dbReference>
<evidence type="ECO:0000256" key="3">
    <source>
        <dbReference type="ARBA" id="ARBA00004752"/>
    </source>
</evidence>
<dbReference type="GO" id="GO:0006508">
    <property type="term" value="P:proteolysis"/>
    <property type="evidence" value="ECO:0007669"/>
    <property type="project" value="UniProtKB-KW"/>
</dbReference>
<comment type="similarity">
    <text evidence="5">In the N-terminal section; belongs to the glycosyltransferase 51 family.</text>
</comment>
<keyword evidence="11" id="KW-0645">Protease</keyword>
<reference evidence="33 34" key="1">
    <citation type="journal article" date="2013" name="Genome Announc.">
        <title>Draft Genome Sequence of the Aeromonas diversa Type Strain.</title>
        <authorList>
            <person name="Farfan M."/>
            <person name="Spataro N."/>
            <person name="Sanglas A."/>
            <person name="Albarral V."/>
            <person name="Loren J.G."/>
            <person name="Bosch E."/>
            <person name="Fuste M.C."/>
        </authorList>
    </citation>
    <scope>NUCLEOTIDE SEQUENCE [LARGE SCALE GENOMIC DNA]</scope>
    <source>
        <strain evidence="33 34">2478-85</strain>
    </source>
</reference>
<evidence type="ECO:0000259" key="32">
    <source>
        <dbReference type="Pfam" id="PF17092"/>
    </source>
</evidence>
<dbReference type="GO" id="GO:0008955">
    <property type="term" value="F:peptidoglycan glycosyltransferase activity"/>
    <property type="evidence" value="ECO:0007669"/>
    <property type="project" value="UniProtKB-EC"/>
</dbReference>
<dbReference type="eggNOG" id="COG5009">
    <property type="taxonomic scope" value="Bacteria"/>
</dbReference>
<dbReference type="Pfam" id="PF00912">
    <property type="entry name" value="Transgly"/>
    <property type="match status" value="1"/>
</dbReference>
<proteinExistence type="inferred from homology"/>
<protein>
    <recommendedName>
        <fullName evidence="7">Penicillin-binding protein 1A</fullName>
        <ecNumber evidence="25">2.4.99.28</ecNumber>
        <ecNumber evidence="6">3.4.16.4</ecNumber>
    </recommendedName>
</protein>
<dbReference type="InterPro" id="IPR031376">
    <property type="entry name" value="PCB_OB"/>
</dbReference>
<comment type="catalytic activity">
    <reaction evidence="24">
        <text>Preferential cleavage: (Ac)2-L-Lys-D-Ala-|-D-Ala. Also transpeptidation of peptidyl-alanyl moieties that are N-acyl substituents of D-alanine.</text>
        <dbReference type="EC" id="3.4.16.4"/>
    </reaction>
</comment>
<evidence type="ECO:0000256" key="17">
    <source>
        <dbReference type="ARBA" id="ARBA00022968"/>
    </source>
</evidence>
<evidence type="ECO:0000256" key="12">
    <source>
        <dbReference type="ARBA" id="ARBA00022676"/>
    </source>
</evidence>
<name>N9VP84_9GAMM</name>
<evidence type="ECO:0000256" key="19">
    <source>
        <dbReference type="ARBA" id="ARBA00022989"/>
    </source>
</evidence>
<feature type="domain" description="Penicillin-binding protein transpeptidase" evidence="30">
    <location>
        <begin position="451"/>
        <end position="769"/>
    </location>
</feature>
<dbReference type="Proteomes" id="UP000023775">
    <property type="component" value="Unassembled WGS sequence"/>
</dbReference>
<dbReference type="SUPFAM" id="SSF53955">
    <property type="entry name" value="Lysozyme-like"/>
    <property type="match status" value="1"/>
</dbReference>
<keyword evidence="19 29" id="KW-1133">Transmembrane helix</keyword>
<dbReference type="EC" id="2.4.99.28" evidence="25"/>
<keyword evidence="12" id="KW-0328">Glycosyltransferase</keyword>
<evidence type="ECO:0000256" key="23">
    <source>
        <dbReference type="ARBA" id="ARBA00023316"/>
    </source>
</evidence>
<comment type="pathway">
    <text evidence="27">Glycan biosynthesis.</text>
</comment>
<evidence type="ECO:0000256" key="1">
    <source>
        <dbReference type="ARBA" id="ARBA00002624"/>
    </source>
</evidence>
<keyword evidence="18" id="KW-0573">Peptidoglycan synthesis</keyword>
<dbReference type="InterPro" id="IPR036950">
    <property type="entry name" value="PBP_transglycosylase"/>
</dbReference>
<evidence type="ECO:0000256" key="16">
    <source>
        <dbReference type="ARBA" id="ARBA00022960"/>
    </source>
</evidence>
<dbReference type="NCBIfam" id="TIGR02074">
    <property type="entry name" value="PBP_1a_fam"/>
    <property type="match status" value="1"/>
</dbReference>
<dbReference type="Gene3D" id="1.10.3810.10">
    <property type="entry name" value="Biosynthetic peptidoglycan transglycosylase-like"/>
    <property type="match status" value="1"/>
</dbReference>
<dbReference type="Pfam" id="PF17092">
    <property type="entry name" value="PCB_OB"/>
    <property type="match status" value="1"/>
</dbReference>
<dbReference type="EC" id="3.4.16.4" evidence="6"/>
<dbReference type="EMBL" id="APVG01000007">
    <property type="protein sequence ID" value="ENY73146.1"/>
    <property type="molecule type" value="Genomic_DNA"/>
</dbReference>
<dbReference type="PANTHER" id="PTHR32282">
    <property type="entry name" value="BINDING PROTEIN TRANSPEPTIDASE, PUTATIVE-RELATED"/>
    <property type="match status" value="1"/>
</dbReference>
<evidence type="ECO:0000256" key="27">
    <source>
        <dbReference type="ARBA" id="ARBA00060592"/>
    </source>
</evidence>
<dbReference type="GO" id="GO:0008658">
    <property type="term" value="F:penicillin binding"/>
    <property type="evidence" value="ECO:0007669"/>
    <property type="project" value="InterPro"/>
</dbReference>
<evidence type="ECO:0000313" key="34">
    <source>
        <dbReference type="Proteomes" id="UP000023775"/>
    </source>
</evidence>
<evidence type="ECO:0000256" key="20">
    <source>
        <dbReference type="ARBA" id="ARBA00023136"/>
    </source>
</evidence>
<keyword evidence="8" id="KW-1003">Cell membrane</keyword>
<dbReference type="SUPFAM" id="SSF56601">
    <property type="entry name" value="beta-lactamase/transpeptidase-like"/>
    <property type="match status" value="1"/>
</dbReference>